<gene>
    <name evidence="1" type="ORF">pdam_00019884</name>
</gene>
<evidence type="ECO:0000313" key="1">
    <source>
        <dbReference type="EMBL" id="RMX52164.1"/>
    </source>
</evidence>
<dbReference type="AlphaFoldDB" id="A0A3M6UF81"/>
<protein>
    <submittedName>
        <fullName evidence="1">Uncharacterized protein</fullName>
    </submittedName>
</protein>
<name>A0A3M6UF81_POCDA</name>
<dbReference type="Proteomes" id="UP000275408">
    <property type="component" value="Unassembled WGS sequence"/>
</dbReference>
<reference evidence="1 2" key="1">
    <citation type="journal article" date="2018" name="Sci. Rep.">
        <title>Comparative analysis of the Pocillopora damicornis genome highlights role of immune system in coral evolution.</title>
        <authorList>
            <person name="Cunning R."/>
            <person name="Bay R.A."/>
            <person name="Gillette P."/>
            <person name="Baker A.C."/>
            <person name="Traylor-Knowles N."/>
        </authorList>
    </citation>
    <scope>NUCLEOTIDE SEQUENCE [LARGE SCALE GENOMIC DNA]</scope>
    <source>
        <strain evidence="1">RSMAS</strain>
        <tissue evidence="1">Whole animal</tissue>
    </source>
</reference>
<organism evidence="1 2">
    <name type="scientific">Pocillopora damicornis</name>
    <name type="common">Cauliflower coral</name>
    <name type="synonym">Millepora damicornis</name>
    <dbReference type="NCBI Taxonomy" id="46731"/>
    <lineage>
        <taxon>Eukaryota</taxon>
        <taxon>Metazoa</taxon>
        <taxon>Cnidaria</taxon>
        <taxon>Anthozoa</taxon>
        <taxon>Hexacorallia</taxon>
        <taxon>Scleractinia</taxon>
        <taxon>Astrocoeniina</taxon>
        <taxon>Pocilloporidae</taxon>
        <taxon>Pocillopora</taxon>
    </lineage>
</organism>
<accession>A0A3M6UF81</accession>
<evidence type="ECO:0000313" key="2">
    <source>
        <dbReference type="Proteomes" id="UP000275408"/>
    </source>
</evidence>
<dbReference type="EMBL" id="RCHS01001689">
    <property type="protein sequence ID" value="RMX52164.1"/>
    <property type="molecule type" value="Genomic_DNA"/>
</dbReference>
<keyword evidence="2" id="KW-1185">Reference proteome</keyword>
<comment type="caution">
    <text evidence="1">The sequence shown here is derived from an EMBL/GenBank/DDBJ whole genome shotgun (WGS) entry which is preliminary data.</text>
</comment>
<sequence length="138" mass="15604">MVRDMLILQKTPATTRQTVAPEHKDALPEHEKLKWRGANQIWASTFRRISKPSNARSVQSPSFDVKLHGSLSIPIASFVECSLFIKTFCHQKYLNRRIVYSSGHQGTFNPAVITNKVHMVHGNINTIYVEGSLDAKCK</sequence>
<proteinExistence type="predicted"/>